<dbReference type="InterPro" id="IPR036388">
    <property type="entry name" value="WH-like_DNA-bd_sf"/>
</dbReference>
<feature type="domain" description="HTH gntR-type" evidence="4">
    <location>
        <begin position="15"/>
        <end position="83"/>
    </location>
</feature>
<dbReference type="SUPFAM" id="SSF46785">
    <property type="entry name" value="Winged helix' DNA-binding domain"/>
    <property type="match status" value="1"/>
</dbReference>
<dbReference type="PANTHER" id="PTHR44846">
    <property type="entry name" value="MANNOSYL-D-GLYCERATE TRANSPORT/METABOLISM SYSTEM REPRESSOR MNGR-RELATED"/>
    <property type="match status" value="1"/>
</dbReference>
<dbReference type="EMBL" id="CP141614">
    <property type="protein sequence ID" value="WRP15009.1"/>
    <property type="molecule type" value="Genomic_DNA"/>
</dbReference>
<dbReference type="PROSITE" id="PS50949">
    <property type="entry name" value="HTH_GNTR"/>
    <property type="match status" value="1"/>
</dbReference>
<evidence type="ECO:0000313" key="6">
    <source>
        <dbReference type="Proteomes" id="UP001333102"/>
    </source>
</evidence>
<dbReference type="SUPFAM" id="SSF64288">
    <property type="entry name" value="Chorismate lyase-like"/>
    <property type="match status" value="1"/>
</dbReference>
<protein>
    <submittedName>
        <fullName evidence="5">GntR family transcriptional regulator</fullName>
    </submittedName>
</protein>
<keyword evidence="1" id="KW-0805">Transcription regulation</keyword>
<dbReference type="InterPro" id="IPR000524">
    <property type="entry name" value="Tscrpt_reg_HTH_GntR"/>
</dbReference>
<organism evidence="5 6">
    <name type="scientific">Geochorda subterranea</name>
    <dbReference type="NCBI Taxonomy" id="3109564"/>
    <lineage>
        <taxon>Bacteria</taxon>
        <taxon>Bacillati</taxon>
        <taxon>Bacillota</taxon>
        <taxon>Limnochordia</taxon>
        <taxon>Limnochordales</taxon>
        <taxon>Geochordaceae</taxon>
        <taxon>Geochorda</taxon>
    </lineage>
</organism>
<dbReference type="InterPro" id="IPR036390">
    <property type="entry name" value="WH_DNA-bd_sf"/>
</dbReference>
<dbReference type="SMART" id="SM00866">
    <property type="entry name" value="UTRA"/>
    <property type="match status" value="1"/>
</dbReference>
<dbReference type="InterPro" id="IPR011663">
    <property type="entry name" value="UTRA"/>
</dbReference>
<evidence type="ECO:0000256" key="1">
    <source>
        <dbReference type="ARBA" id="ARBA00023015"/>
    </source>
</evidence>
<keyword evidence="6" id="KW-1185">Reference proteome</keyword>
<keyword evidence="2" id="KW-0238">DNA-binding</keyword>
<dbReference type="InterPro" id="IPR028978">
    <property type="entry name" value="Chorismate_lyase_/UTRA_dom_sf"/>
</dbReference>
<evidence type="ECO:0000256" key="2">
    <source>
        <dbReference type="ARBA" id="ARBA00023125"/>
    </source>
</evidence>
<dbReference type="Gene3D" id="3.40.1410.10">
    <property type="entry name" value="Chorismate lyase-like"/>
    <property type="match status" value="1"/>
</dbReference>
<dbReference type="InterPro" id="IPR050679">
    <property type="entry name" value="Bact_HTH_transcr_reg"/>
</dbReference>
<keyword evidence="3" id="KW-0804">Transcription</keyword>
<proteinExistence type="predicted"/>
<reference evidence="6" key="1">
    <citation type="submission" date="2023-12" db="EMBL/GenBank/DDBJ databases">
        <title>Novel isolates from deep terrestrial aquifers shed light on the physiology and ecology of the class Limnochordia.</title>
        <authorList>
            <person name="Karnachuk O.V."/>
            <person name="Lukina A.P."/>
            <person name="Avakyan M.R."/>
            <person name="Kadnikov V."/>
            <person name="Begmatov S."/>
            <person name="Beletsky A.V."/>
            <person name="Mardanov A.V."/>
            <person name="Ravin N.V."/>
        </authorList>
    </citation>
    <scope>NUCLEOTIDE SEQUENCE [LARGE SCALE GENOMIC DNA]</scope>
    <source>
        <strain evidence="6">LN</strain>
    </source>
</reference>
<dbReference type="Pfam" id="PF07702">
    <property type="entry name" value="UTRA"/>
    <property type="match status" value="1"/>
</dbReference>
<dbReference type="RefSeq" id="WP_324669398.1">
    <property type="nucleotide sequence ID" value="NZ_CP141614.1"/>
</dbReference>
<gene>
    <name evidence="5" type="ORF">VLY81_02205</name>
</gene>
<evidence type="ECO:0000313" key="5">
    <source>
        <dbReference type="EMBL" id="WRP15009.1"/>
    </source>
</evidence>
<dbReference type="PANTHER" id="PTHR44846:SF1">
    <property type="entry name" value="MANNOSYL-D-GLYCERATE TRANSPORT_METABOLISM SYSTEM REPRESSOR MNGR-RELATED"/>
    <property type="match status" value="1"/>
</dbReference>
<evidence type="ECO:0000256" key="3">
    <source>
        <dbReference type="ARBA" id="ARBA00023163"/>
    </source>
</evidence>
<dbReference type="Proteomes" id="UP001333102">
    <property type="component" value="Chromosome"/>
</dbReference>
<dbReference type="PRINTS" id="PR00035">
    <property type="entry name" value="HTHGNTR"/>
</dbReference>
<dbReference type="CDD" id="cd07377">
    <property type="entry name" value="WHTH_GntR"/>
    <property type="match status" value="1"/>
</dbReference>
<dbReference type="Gene3D" id="1.10.10.10">
    <property type="entry name" value="Winged helix-like DNA-binding domain superfamily/Winged helix DNA-binding domain"/>
    <property type="match status" value="1"/>
</dbReference>
<accession>A0ABZ1BQC6</accession>
<name>A0ABZ1BQC6_9FIRM</name>
<dbReference type="Pfam" id="PF00392">
    <property type="entry name" value="GntR"/>
    <property type="match status" value="1"/>
</dbReference>
<sequence>MGDGSGDTVLRAGALPLYHQLQHLMRNAIESGRWAPGQRLPGERELMRQYGVSRTTVREALEALARDGLVVRQQGRGTFVAPRPLIATLARLQGFTEELQALGRPVGVTVLHAGPVPAPPEAAEALQLEPGARVVEISRVVVLDGQPLFTDESFLLPGPGRLVLAAEPGQTIYAALEAVGFKPATGEQTIEAAPATRREAQHLGIRPGEPVLLIRRVTRMADGAPLEYRRVAYRGDRYRYRVALVRQPPGEPARA</sequence>
<dbReference type="SMART" id="SM00345">
    <property type="entry name" value="HTH_GNTR"/>
    <property type="match status" value="1"/>
</dbReference>
<evidence type="ECO:0000259" key="4">
    <source>
        <dbReference type="PROSITE" id="PS50949"/>
    </source>
</evidence>